<reference evidence="1 2" key="1">
    <citation type="journal article" date="2018" name="Nat. Genet.">
        <title>The Rosa genome provides new insights in the design of modern roses.</title>
        <authorList>
            <person name="Bendahmane M."/>
        </authorList>
    </citation>
    <scope>NUCLEOTIDE SEQUENCE [LARGE SCALE GENOMIC DNA]</scope>
    <source>
        <strain evidence="2">cv. Old Blush</strain>
    </source>
</reference>
<keyword evidence="1" id="KW-0418">Kinase</keyword>
<dbReference type="Gramene" id="PRQ30487">
    <property type="protein sequence ID" value="PRQ30487"/>
    <property type="gene ID" value="RchiOBHm_Chr5g0025181"/>
</dbReference>
<dbReference type="STRING" id="74649.A0A2P6Q8J4"/>
<accession>A0A2P6Q8J4</accession>
<dbReference type="AlphaFoldDB" id="A0A2P6Q8J4"/>
<sequence length="56" mass="6324">MKAWKLWKEGAGLKLMDTTLGISFNMDQLSRCVRAGLLCVEDNAANRPTCQMQYLC</sequence>
<evidence type="ECO:0000313" key="2">
    <source>
        <dbReference type="Proteomes" id="UP000238479"/>
    </source>
</evidence>
<dbReference type="Proteomes" id="UP000238479">
    <property type="component" value="Chromosome 5"/>
</dbReference>
<organism evidence="1 2">
    <name type="scientific">Rosa chinensis</name>
    <name type="common">China rose</name>
    <dbReference type="NCBI Taxonomy" id="74649"/>
    <lineage>
        <taxon>Eukaryota</taxon>
        <taxon>Viridiplantae</taxon>
        <taxon>Streptophyta</taxon>
        <taxon>Embryophyta</taxon>
        <taxon>Tracheophyta</taxon>
        <taxon>Spermatophyta</taxon>
        <taxon>Magnoliopsida</taxon>
        <taxon>eudicotyledons</taxon>
        <taxon>Gunneridae</taxon>
        <taxon>Pentapetalae</taxon>
        <taxon>rosids</taxon>
        <taxon>fabids</taxon>
        <taxon>Rosales</taxon>
        <taxon>Rosaceae</taxon>
        <taxon>Rosoideae</taxon>
        <taxon>Rosoideae incertae sedis</taxon>
        <taxon>Rosa</taxon>
    </lineage>
</organism>
<gene>
    <name evidence="1" type="ORF">RchiOBHm_Chr5g0025181</name>
</gene>
<dbReference type="GO" id="GO:0004674">
    <property type="term" value="F:protein serine/threonine kinase activity"/>
    <property type="evidence" value="ECO:0007669"/>
    <property type="project" value="UniProtKB-KW"/>
</dbReference>
<dbReference type="EC" id="2.7.11.1" evidence="1"/>
<keyword evidence="2" id="KW-1185">Reference proteome</keyword>
<comment type="caution">
    <text evidence="1">The sequence shown here is derived from an EMBL/GenBank/DDBJ whole genome shotgun (WGS) entry which is preliminary data.</text>
</comment>
<dbReference type="EMBL" id="PDCK01000043">
    <property type="protein sequence ID" value="PRQ30487.1"/>
    <property type="molecule type" value="Genomic_DNA"/>
</dbReference>
<keyword evidence="1" id="KW-0723">Serine/threonine-protein kinase</keyword>
<protein>
    <submittedName>
        <fullName evidence="1">Putative non-specific serine/threonine protein kinase</fullName>
        <ecNumber evidence="1">2.7.11.1</ecNumber>
    </submittedName>
</protein>
<name>A0A2P6Q8J4_ROSCH</name>
<keyword evidence="1" id="KW-0808">Transferase</keyword>
<evidence type="ECO:0000313" key="1">
    <source>
        <dbReference type="EMBL" id="PRQ30487.1"/>
    </source>
</evidence>
<proteinExistence type="predicted"/>